<dbReference type="PANTHER" id="PTHR33223:SF10">
    <property type="entry name" value="AMINOTRANSFERASE-LIKE PLANT MOBILE DOMAIN-CONTAINING PROTEIN"/>
    <property type="match status" value="1"/>
</dbReference>
<feature type="domain" description="Retrotransposon gag" evidence="2">
    <location>
        <begin position="14"/>
        <end position="104"/>
    </location>
</feature>
<protein>
    <recommendedName>
        <fullName evidence="2">Retrotransposon gag domain-containing protein</fullName>
    </recommendedName>
</protein>
<feature type="compositionally biased region" description="Basic and acidic residues" evidence="1">
    <location>
        <begin position="226"/>
        <end position="236"/>
    </location>
</feature>
<proteinExistence type="predicted"/>
<dbReference type="Proteomes" id="UP001327560">
    <property type="component" value="Chromosome 3"/>
</dbReference>
<feature type="region of interest" description="Disordered" evidence="1">
    <location>
        <begin position="360"/>
        <end position="387"/>
    </location>
</feature>
<evidence type="ECO:0000313" key="4">
    <source>
        <dbReference type="Proteomes" id="UP001327560"/>
    </source>
</evidence>
<accession>A0AAQ3K2C7</accession>
<evidence type="ECO:0000256" key="1">
    <source>
        <dbReference type="SAM" id="MobiDB-lite"/>
    </source>
</evidence>
<evidence type="ECO:0000259" key="2">
    <source>
        <dbReference type="Pfam" id="PF03732"/>
    </source>
</evidence>
<feature type="region of interest" description="Disordered" evidence="1">
    <location>
        <begin position="155"/>
        <end position="190"/>
    </location>
</feature>
<keyword evidence="4" id="KW-1185">Reference proteome</keyword>
<dbReference type="Pfam" id="PF03732">
    <property type="entry name" value="Retrotrans_gag"/>
    <property type="match status" value="1"/>
</dbReference>
<dbReference type="InterPro" id="IPR005162">
    <property type="entry name" value="Retrotrans_gag_dom"/>
</dbReference>
<dbReference type="EMBL" id="CP136892">
    <property type="protein sequence ID" value="WOL00744.1"/>
    <property type="molecule type" value="Genomic_DNA"/>
</dbReference>
<feature type="compositionally biased region" description="Polar residues" evidence="1">
    <location>
        <begin position="364"/>
        <end position="377"/>
    </location>
</feature>
<sequence length="387" mass="44682">MLYHGATDSVLCRAFPTFLGKIAVLWFASLPLGSIRSFDDLSRIFLSRFTISRVYHKTGVALHYIRQGQYEPLREYLNRFQAIVADIPNFDPQFELFCIQHGLKLGPFADQIALIEPKDMAEFYEKSTSFIKMKGQREVKKIDWKNLKVMIDDKRSKRDIKSEDRSRHEQRNGRGRGKQKLPPNADQSKKCAYHDTYRHTPKECVMLGDQLEDLVHIGHLDKYLHHMRERGRSRSRDLRRRSRTPPRSQKDHSQANEPRGFLVDQGSSGGILFHSTFEKMQLTEASFIVCKGDLVGFSRERIDVCGAIWLRTTFNSQPKAKTIDECCMSIRRKPDGAIMNASNQRRPNQGMCLSARKHSLGTRYKQSAKNLEPSSGQDMRKQPHLNP</sequence>
<feature type="region of interest" description="Disordered" evidence="1">
    <location>
        <begin position="226"/>
        <end position="263"/>
    </location>
</feature>
<dbReference type="PANTHER" id="PTHR33223">
    <property type="entry name" value="CCHC-TYPE DOMAIN-CONTAINING PROTEIN"/>
    <property type="match status" value="1"/>
</dbReference>
<organism evidence="3 4">
    <name type="scientific">Canna indica</name>
    <name type="common">Indian-shot</name>
    <dbReference type="NCBI Taxonomy" id="4628"/>
    <lineage>
        <taxon>Eukaryota</taxon>
        <taxon>Viridiplantae</taxon>
        <taxon>Streptophyta</taxon>
        <taxon>Embryophyta</taxon>
        <taxon>Tracheophyta</taxon>
        <taxon>Spermatophyta</taxon>
        <taxon>Magnoliopsida</taxon>
        <taxon>Liliopsida</taxon>
        <taxon>Zingiberales</taxon>
        <taxon>Cannaceae</taxon>
        <taxon>Canna</taxon>
    </lineage>
</organism>
<feature type="compositionally biased region" description="Basic and acidic residues" evidence="1">
    <location>
        <begin position="155"/>
        <end position="172"/>
    </location>
</feature>
<name>A0AAQ3K2C7_9LILI</name>
<reference evidence="3 4" key="1">
    <citation type="submission" date="2023-10" db="EMBL/GenBank/DDBJ databases">
        <title>Chromosome-scale genome assembly provides insights into flower coloration mechanisms of Canna indica.</title>
        <authorList>
            <person name="Li C."/>
        </authorList>
    </citation>
    <scope>NUCLEOTIDE SEQUENCE [LARGE SCALE GENOMIC DNA]</scope>
    <source>
        <tissue evidence="3">Flower</tissue>
    </source>
</reference>
<gene>
    <name evidence="3" type="ORF">Cni_G09457</name>
</gene>
<evidence type="ECO:0000313" key="3">
    <source>
        <dbReference type="EMBL" id="WOL00744.1"/>
    </source>
</evidence>
<dbReference type="AlphaFoldDB" id="A0AAQ3K2C7"/>